<dbReference type="GO" id="GO:0032259">
    <property type="term" value="P:methylation"/>
    <property type="evidence" value="ECO:0007669"/>
    <property type="project" value="UniProtKB-KW"/>
</dbReference>
<keyword evidence="2" id="KW-0808">Transferase</keyword>
<evidence type="ECO:0000256" key="2">
    <source>
        <dbReference type="ARBA" id="ARBA00022679"/>
    </source>
</evidence>
<evidence type="ECO:0000313" key="3">
    <source>
        <dbReference type="EMBL" id="GHD79749.1"/>
    </source>
</evidence>
<dbReference type="InterPro" id="IPR002052">
    <property type="entry name" value="DNA_methylase_N6_adenine_CS"/>
</dbReference>
<dbReference type="PROSITE" id="PS00092">
    <property type="entry name" value="N6_MTASE"/>
    <property type="match status" value="1"/>
</dbReference>
<name>A0ABQ3HCZ7_9NEIS</name>
<dbReference type="Pfam" id="PF03602">
    <property type="entry name" value="Cons_hypoth95"/>
    <property type="match status" value="1"/>
</dbReference>
<evidence type="ECO:0000256" key="1">
    <source>
        <dbReference type="ARBA" id="ARBA00022603"/>
    </source>
</evidence>
<proteinExistence type="predicted"/>
<dbReference type="Proteomes" id="UP000662678">
    <property type="component" value="Unassembled WGS sequence"/>
</dbReference>
<organism evidence="3 4">
    <name type="scientific">Vogesella fluminis</name>
    <dbReference type="NCBI Taxonomy" id="1069161"/>
    <lineage>
        <taxon>Bacteria</taxon>
        <taxon>Pseudomonadati</taxon>
        <taxon>Pseudomonadota</taxon>
        <taxon>Betaproteobacteria</taxon>
        <taxon>Neisseriales</taxon>
        <taxon>Chromobacteriaceae</taxon>
        <taxon>Vogesella</taxon>
    </lineage>
</organism>
<keyword evidence="1 3" id="KW-0489">Methyltransferase</keyword>
<dbReference type="GO" id="GO:0008168">
    <property type="term" value="F:methyltransferase activity"/>
    <property type="evidence" value="ECO:0007669"/>
    <property type="project" value="UniProtKB-KW"/>
</dbReference>
<dbReference type="NCBIfam" id="TIGR00095">
    <property type="entry name" value="16S rRNA (guanine(966)-N(2))-methyltransferase RsmD"/>
    <property type="match status" value="1"/>
</dbReference>
<dbReference type="RefSeq" id="WP_189353887.1">
    <property type="nucleotide sequence ID" value="NZ_BMYP01000032.1"/>
</dbReference>
<comment type="caution">
    <text evidence="3">The sequence shown here is derived from an EMBL/GenBank/DDBJ whole genome shotgun (WGS) entry which is preliminary data.</text>
</comment>
<keyword evidence="4" id="KW-1185">Reference proteome</keyword>
<reference evidence="4" key="1">
    <citation type="journal article" date="2019" name="Int. J. Syst. Evol. Microbiol.">
        <title>The Global Catalogue of Microorganisms (GCM) 10K type strain sequencing project: providing services to taxonomists for standard genome sequencing and annotation.</title>
        <authorList>
            <consortium name="The Broad Institute Genomics Platform"/>
            <consortium name="The Broad Institute Genome Sequencing Center for Infectious Disease"/>
            <person name="Wu L."/>
            <person name="Ma J."/>
        </authorList>
    </citation>
    <scope>NUCLEOTIDE SEQUENCE [LARGE SCALE GENOMIC DNA]</scope>
    <source>
        <strain evidence="4">KCTC 23713</strain>
    </source>
</reference>
<evidence type="ECO:0000313" key="4">
    <source>
        <dbReference type="Proteomes" id="UP000662678"/>
    </source>
</evidence>
<protein>
    <submittedName>
        <fullName evidence="3">Ribosomal RNA small subunit methyltransferase D</fullName>
    </submittedName>
</protein>
<accession>A0ABQ3HCZ7</accession>
<gene>
    <name evidence="3" type="ORF">GCM10011419_23560</name>
</gene>
<dbReference type="PIRSF" id="PIRSF004553">
    <property type="entry name" value="CHP00095"/>
    <property type="match status" value="1"/>
</dbReference>
<dbReference type="InterPro" id="IPR029063">
    <property type="entry name" value="SAM-dependent_MTases_sf"/>
</dbReference>
<dbReference type="PANTHER" id="PTHR43542">
    <property type="entry name" value="METHYLTRANSFERASE"/>
    <property type="match status" value="1"/>
</dbReference>
<dbReference type="PANTHER" id="PTHR43542:SF1">
    <property type="entry name" value="METHYLTRANSFERASE"/>
    <property type="match status" value="1"/>
</dbReference>
<dbReference type="InterPro" id="IPR004398">
    <property type="entry name" value="RNA_MeTrfase_RsmD"/>
</dbReference>
<dbReference type="EMBL" id="BMYP01000032">
    <property type="protein sequence ID" value="GHD79749.1"/>
    <property type="molecule type" value="Genomic_DNA"/>
</dbReference>
<dbReference type="CDD" id="cd02440">
    <property type="entry name" value="AdoMet_MTases"/>
    <property type="match status" value="1"/>
</dbReference>
<dbReference type="Gene3D" id="3.40.50.150">
    <property type="entry name" value="Vaccinia Virus protein VP39"/>
    <property type="match status" value="1"/>
</dbReference>
<sequence>MAQQRNRVRIIAGKYRRRLLPFPDVDGLRPTPDRVRETVFNWLADRIENADCLDLFAGSGAMGFEAASRGARKVVLVEKSRAALQCLRDSKALLAAVEVQLHSGSAEDYLARNSDRFDLIFLDPPYALTLLPALLPRVGRMLKAGGCIYMESDRPEQFAGWRVLKEGRAGAVRFALLAPGDGE</sequence>
<dbReference type="SUPFAM" id="SSF53335">
    <property type="entry name" value="S-adenosyl-L-methionine-dependent methyltransferases"/>
    <property type="match status" value="1"/>
</dbReference>